<dbReference type="InterPro" id="IPR004477">
    <property type="entry name" value="ComEC_N"/>
</dbReference>
<evidence type="ECO:0000259" key="7">
    <source>
        <dbReference type="Pfam" id="PF03772"/>
    </source>
</evidence>
<dbReference type="Pfam" id="PF03772">
    <property type="entry name" value="Competence"/>
    <property type="match status" value="1"/>
</dbReference>
<reference evidence="8 9" key="1">
    <citation type="submission" date="2015-07" db="EMBL/GenBank/DDBJ databases">
        <authorList>
            <person name="Ju K.-S."/>
            <person name="Doroghazi J.R."/>
            <person name="Metcalf W.W."/>
        </authorList>
    </citation>
    <scope>NUCLEOTIDE SEQUENCE [LARGE SCALE GENOMIC DNA]</scope>
    <source>
        <strain evidence="8 9">NRRL B-3589</strain>
    </source>
</reference>
<protein>
    <submittedName>
        <fullName evidence="8">Membrane protein</fullName>
    </submittedName>
</protein>
<gene>
    <name evidence="8" type="ORF">ADK38_46295</name>
</gene>
<evidence type="ECO:0000313" key="9">
    <source>
        <dbReference type="Proteomes" id="UP000037020"/>
    </source>
</evidence>
<evidence type="ECO:0000256" key="6">
    <source>
        <dbReference type="SAM" id="Phobius"/>
    </source>
</evidence>
<evidence type="ECO:0000256" key="4">
    <source>
        <dbReference type="ARBA" id="ARBA00022989"/>
    </source>
</evidence>
<feature type="transmembrane region" description="Helical" evidence="6">
    <location>
        <begin position="136"/>
        <end position="155"/>
    </location>
</feature>
<name>A0ABR5IRD6_9ACTN</name>
<comment type="subcellular location">
    <subcellularLocation>
        <location evidence="1">Cell membrane</location>
        <topology evidence="1">Multi-pass membrane protein</topology>
    </subcellularLocation>
</comment>
<evidence type="ECO:0000256" key="1">
    <source>
        <dbReference type="ARBA" id="ARBA00004651"/>
    </source>
</evidence>
<evidence type="ECO:0000256" key="3">
    <source>
        <dbReference type="ARBA" id="ARBA00022692"/>
    </source>
</evidence>
<dbReference type="PANTHER" id="PTHR30619:SF1">
    <property type="entry name" value="RECOMBINATION PROTEIN 2"/>
    <property type="match status" value="1"/>
</dbReference>
<feature type="domain" description="ComEC/Rec2-related protein" evidence="7">
    <location>
        <begin position="4"/>
        <end position="164"/>
    </location>
</feature>
<dbReference type="PANTHER" id="PTHR30619">
    <property type="entry name" value="DNA INTERNALIZATION/COMPETENCE PROTEIN COMEC/REC2"/>
    <property type="match status" value="1"/>
</dbReference>
<accession>A0ABR5IRD6</accession>
<keyword evidence="4 6" id="KW-1133">Transmembrane helix</keyword>
<organism evidence="8 9">
    <name type="scientific">Streptomyces varsoviensis</name>
    <dbReference type="NCBI Taxonomy" id="67373"/>
    <lineage>
        <taxon>Bacteria</taxon>
        <taxon>Bacillati</taxon>
        <taxon>Actinomycetota</taxon>
        <taxon>Actinomycetes</taxon>
        <taxon>Kitasatosporales</taxon>
        <taxon>Streptomycetaceae</taxon>
        <taxon>Streptomyces</taxon>
    </lineage>
</organism>
<feature type="non-terminal residue" evidence="8">
    <location>
        <position position="169"/>
    </location>
</feature>
<feature type="transmembrane region" description="Helical" evidence="6">
    <location>
        <begin position="64"/>
        <end position="83"/>
    </location>
</feature>
<feature type="transmembrane region" description="Helical" evidence="6">
    <location>
        <begin position="89"/>
        <end position="105"/>
    </location>
</feature>
<keyword evidence="3 6" id="KW-0812">Transmembrane</keyword>
<dbReference type="EMBL" id="LGUT01004601">
    <property type="protein sequence ID" value="KOG44059.1"/>
    <property type="molecule type" value="Genomic_DNA"/>
</dbReference>
<proteinExistence type="predicted"/>
<evidence type="ECO:0000256" key="5">
    <source>
        <dbReference type="ARBA" id="ARBA00023136"/>
    </source>
</evidence>
<dbReference type="InterPro" id="IPR052159">
    <property type="entry name" value="Competence_DNA_uptake"/>
</dbReference>
<sequence length="169" mass="17641">MPGLVVGDTARVSPELDAAFRATDLTHLLAVSGSNLTIILVLLIGPAHLAGRAERRGLAARLGVPLRATAWLGGGLTLAFVVVCRPDPSVLRAAACGLITLLAIGTGRRRTLLPALAGAVMLLVFYDPWLARSYGFLLSVLATAALLTIAPRWSAALRHRGLPPRAAEA</sequence>
<keyword evidence="2" id="KW-1003">Cell membrane</keyword>
<feature type="transmembrane region" description="Helical" evidence="6">
    <location>
        <begin position="25"/>
        <end position="44"/>
    </location>
</feature>
<feature type="transmembrane region" description="Helical" evidence="6">
    <location>
        <begin position="112"/>
        <end position="130"/>
    </location>
</feature>
<dbReference type="Proteomes" id="UP000037020">
    <property type="component" value="Unassembled WGS sequence"/>
</dbReference>
<keyword evidence="5 6" id="KW-0472">Membrane</keyword>
<evidence type="ECO:0000313" key="8">
    <source>
        <dbReference type="EMBL" id="KOG44059.1"/>
    </source>
</evidence>
<comment type="caution">
    <text evidence="8">The sequence shown here is derived from an EMBL/GenBank/DDBJ whole genome shotgun (WGS) entry which is preliminary data.</text>
</comment>
<evidence type="ECO:0000256" key="2">
    <source>
        <dbReference type="ARBA" id="ARBA00022475"/>
    </source>
</evidence>
<keyword evidence="9" id="KW-1185">Reference proteome</keyword>